<accession>A0A8E2E029</accession>
<proteinExistence type="predicted"/>
<protein>
    <submittedName>
        <fullName evidence="1">Uncharacterized protein</fullName>
    </submittedName>
</protein>
<keyword evidence="2" id="KW-1185">Reference proteome</keyword>
<organism evidence="1 2">
    <name type="scientific">Lepidopterella palustris CBS 459.81</name>
    <dbReference type="NCBI Taxonomy" id="1314670"/>
    <lineage>
        <taxon>Eukaryota</taxon>
        <taxon>Fungi</taxon>
        <taxon>Dikarya</taxon>
        <taxon>Ascomycota</taxon>
        <taxon>Pezizomycotina</taxon>
        <taxon>Dothideomycetes</taxon>
        <taxon>Pleosporomycetidae</taxon>
        <taxon>Mytilinidiales</taxon>
        <taxon>Argynnaceae</taxon>
        <taxon>Lepidopterella</taxon>
    </lineage>
</organism>
<evidence type="ECO:0000313" key="2">
    <source>
        <dbReference type="Proteomes" id="UP000250266"/>
    </source>
</evidence>
<name>A0A8E2E029_9PEZI</name>
<sequence>MALSPVSHLPLAFQPTFHPKTSYLPLDMPSTTTVPTPSFNTLVPADMLPQSTTTLPQTSDSFQTPHHGQARKRYLGLAMLGWRMGAWTPKTIIITGLQGK</sequence>
<reference evidence="1 2" key="1">
    <citation type="journal article" date="2016" name="Nat. Commun.">
        <title>Ectomycorrhizal ecology is imprinted in the genome of the dominant symbiotic fungus Cenococcum geophilum.</title>
        <authorList>
            <consortium name="DOE Joint Genome Institute"/>
            <person name="Peter M."/>
            <person name="Kohler A."/>
            <person name="Ohm R.A."/>
            <person name="Kuo A."/>
            <person name="Krutzmann J."/>
            <person name="Morin E."/>
            <person name="Arend M."/>
            <person name="Barry K.W."/>
            <person name="Binder M."/>
            <person name="Choi C."/>
            <person name="Clum A."/>
            <person name="Copeland A."/>
            <person name="Grisel N."/>
            <person name="Haridas S."/>
            <person name="Kipfer T."/>
            <person name="LaButti K."/>
            <person name="Lindquist E."/>
            <person name="Lipzen A."/>
            <person name="Maire R."/>
            <person name="Meier B."/>
            <person name="Mihaltcheva S."/>
            <person name="Molinier V."/>
            <person name="Murat C."/>
            <person name="Poggeler S."/>
            <person name="Quandt C.A."/>
            <person name="Sperisen C."/>
            <person name="Tritt A."/>
            <person name="Tisserant E."/>
            <person name="Crous P.W."/>
            <person name="Henrissat B."/>
            <person name="Nehls U."/>
            <person name="Egli S."/>
            <person name="Spatafora J.W."/>
            <person name="Grigoriev I.V."/>
            <person name="Martin F.M."/>
        </authorList>
    </citation>
    <scope>NUCLEOTIDE SEQUENCE [LARGE SCALE GENOMIC DNA]</scope>
    <source>
        <strain evidence="1 2">CBS 459.81</strain>
    </source>
</reference>
<dbReference type="AlphaFoldDB" id="A0A8E2E029"/>
<dbReference type="Proteomes" id="UP000250266">
    <property type="component" value="Unassembled WGS sequence"/>
</dbReference>
<dbReference type="EMBL" id="KV745432">
    <property type="protein sequence ID" value="OCK74681.1"/>
    <property type="molecule type" value="Genomic_DNA"/>
</dbReference>
<gene>
    <name evidence="1" type="ORF">K432DRAFT_386664</name>
</gene>
<evidence type="ECO:0000313" key="1">
    <source>
        <dbReference type="EMBL" id="OCK74681.1"/>
    </source>
</evidence>